<reference evidence="2" key="2">
    <citation type="submission" date="2022-01" db="EMBL/GenBank/DDBJ databases">
        <authorList>
            <person name="Yamashiro T."/>
            <person name="Shiraishi A."/>
            <person name="Satake H."/>
            <person name="Nakayama K."/>
        </authorList>
    </citation>
    <scope>NUCLEOTIDE SEQUENCE</scope>
</reference>
<gene>
    <name evidence="2" type="ORF">Tco_0704775</name>
</gene>
<feature type="region of interest" description="Disordered" evidence="1">
    <location>
        <begin position="12"/>
        <end position="54"/>
    </location>
</feature>
<keyword evidence="3" id="KW-1185">Reference proteome</keyword>
<reference evidence="2" key="1">
    <citation type="journal article" date="2022" name="Int. J. Mol. Sci.">
        <title>Draft Genome of Tanacetum Coccineum: Genomic Comparison of Closely Related Tanacetum-Family Plants.</title>
        <authorList>
            <person name="Yamashiro T."/>
            <person name="Shiraishi A."/>
            <person name="Nakayama K."/>
            <person name="Satake H."/>
        </authorList>
    </citation>
    <scope>NUCLEOTIDE SEQUENCE</scope>
</reference>
<name>A0ABQ4Y2M7_9ASTR</name>
<feature type="compositionally biased region" description="Polar residues" evidence="1">
    <location>
        <begin position="12"/>
        <end position="32"/>
    </location>
</feature>
<protein>
    <submittedName>
        <fullName evidence="2">Uncharacterized protein</fullName>
    </submittedName>
</protein>
<organism evidence="2 3">
    <name type="scientific">Tanacetum coccineum</name>
    <dbReference type="NCBI Taxonomy" id="301880"/>
    <lineage>
        <taxon>Eukaryota</taxon>
        <taxon>Viridiplantae</taxon>
        <taxon>Streptophyta</taxon>
        <taxon>Embryophyta</taxon>
        <taxon>Tracheophyta</taxon>
        <taxon>Spermatophyta</taxon>
        <taxon>Magnoliopsida</taxon>
        <taxon>eudicotyledons</taxon>
        <taxon>Gunneridae</taxon>
        <taxon>Pentapetalae</taxon>
        <taxon>asterids</taxon>
        <taxon>campanulids</taxon>
        <taxon>Asterales</taxon>
        <taxon>Asteraceae</taxon>
        <taxon>Asteroideae</taxon>
        <taxon>Anthemideae</taxon>
        <taxon>Anthemidinae</taxon>
        <taxon>Tanacetum</taxon>
    </lineage>
</organism>
<evidence type="ECO:0000313" key="2">
    <source>
        <dbReference type="EMBL" id="GJS71934.1"/>
    </source>
</evidence>
<sequence length="254" mass="28931">MFMWCRLIPTKDNSSSTAINNKQQPPTYQKRPSCSAGPQPVRHSSEGTKRRTPRTQAIQQLHSNGQEAMIFNNAVEFSVLISLVELQDFLPLGFLLLYKTAHLLPANNSVDEVDSYMYQSLKMVQERQLRETEYDASPKHLKLVHVVTLASCTIFIGSLDTSTQREAMRILFPNSGRAILLMTGLWQDMFCAPERTTGSDRHLDESHRLQRVSSNGILIAHLKVHRGVNEPSRAEYCQARARHRNTKTQLETRI</sequence>
<proteinExistence type="predicted"/>
<comment type="caution">
    <text evidence="2">The sequence shown here is derived from an EMBL/GenBank/DDBJ whole genome shotgun (WGS) entry which is preliminary data.</text>
</comment>
<dbReference type="EMBL" id="BQNB010010043">
    <property type="protein sequence ID" value="GJS71934.1"/>
    <property type="molecule type" value="Genomic_DNA"/>
</dbReference>
<evidence type="ECO:0000313" key="3">
    <source>
        <dbReference type="Proteomes" id="UP001151760"/>
    </source>
</evidence>
<accession>A0ABQ4Y2M7</accession>
<dbReference type="Proteomes" id="UP001151760">
    <property type="component" value="Unassembled WGS sequence"/>
</dbReference>
<evidence type="ECO:0000256" key="1">
    <source>
        <dbReference type="SAM" id="MobiDB-lite"/>
    </source>
</evidence>